<dbReference type="InterPro" id="IPR019786">
    <property type="entry name" value="Zinc_finger_PHD-type_CS"/>
</dbReference>
<keyword evidence="8" id="KW-1185">Reference proteome</keyword>
<dbReference type="InterPro" id="IPR001965">
    <property type="entry name" value="Znf_PHD"/>
</dbReference>
<dbReference type="GO" id="GO:0031213">
    <property type="term" value="C:RSF complex"/>
    <property type="evidence" value="ECO:0007669"/>
    <property type="project" value="InterPro"/>
</dbReference>
<name>A0A0B1PCH9_UNCNE</name>
<dbReference type="STRING" id="52586.A0A0B1PCH9"/>
<dbReference type="SMART" id="SM00249">
    <property type="entry name" value="PHD"/>
    <property type="match status" value="1"/>
</dbReference>
<feature type="region of interest" description="Disordered" evidence="5">
    <location>
        <begin position="188"/>
        <end position="207"/>
    </location>
</feature>
<feature type="compositionally biased region" description="Basic residues" evidence="5">
    <location>
        <begin position="193"/>
        <end position="205"/>
    </location>
</feature>
<dbReference type="EMBL" id="JNVN01000042">
    <property type="protein sequence ID" value="KHJ36382.1"/>
    <property type="molecule type" value="Genomic_DNA"/>
</dbReference>
<evidence type="ECO:0000313" key="8">
    <source>
        <dbReference type="Proteomes" id="UP000030854"/>
    </source>
</evidence>
<dbReference type="InterPro" id="IPR028938">
    <property type="entry name" value="Rsf1-like"/>
</dbReference>
<keyword evidence="3" id="KW-0862">Zinc</keyword>
<sequence>MVSRKRGLQEFESNELPRESELLRQVRNMWEFASLSQWIHLFGRAVKIGEEVDTEYIESECLNPDSTALSDIGLAILKFVSSHRGLTHDIFDEYTRRQYVAKAPLQNPFGTDKEPTHFKELDIFTKIKVLQQLTQWTMVNPERIRERTIEQKDVEQIKWRTEQFGRDSEDRVYIVLADSRLYRRTEPKIQLSKPKKSSKKARAARRTSERIKASGLMEIKSTAVERENTDNKKKAQIDNGDQYETIWECMAINLEDYESFLSVIKKSRDPNEKMLFKRITNEVLPTLEKKLELKQRKQAQKESELLNLQKLACAKRSSRIASKMEQQKQLEELRSSERKRAAEIAMAQKEQKKWIRLEKERDSRIMTREQRLKEREARRILHEEELADLNLDKKRIENGEARLSERHLKAEIGRKKKMLEQLAEDDDWIFDCICGAYGQIDDGSHSIACDNCNTWQHSKCVGVSKTEADRTDFSFVCATCKRRADDSERAKSKLPITIKLSRHYLTKTPERLQLNIYHPTSPTLANSAEHDVPLHDIYLQELHKNQKKDDHTLLQPGELLNLKKSNYSPINDIDESSLNTDPISVISAHTNHKPDISESPSSKNPGQKADASPKKSYIKSYLDDPATSRTIDEKSINSSNGLQITQSHCTRNLTSQSPVKVDQTSLERDLVDFQLNSCDGKRQISSSKFSSLLTCVPTLSPCQLNNTDRKNATPSSTISTNLSGPQDIDLPEENKLSALYTGISISESHNAAVLPPAATGVSPIKNCHPRYVINNNQDEKCTSKLLPFTSLVPTTQILNHSSPVKPSESEKLDQLENK</sequence>
<reference evidence="7 8" key="1">
    <citation type="journal article" date="2014" name="BMC Genomics">
        <title>Adaptive genomic structural variation in the grape powdery mildew pathogen, Erysiphe necator.</title>
        <authorList>
            <person name="Jones L."/>
            <person name="Riaz S."/>
            <person name="Morales-Cruz A."/>
            <person name="Amrine K.C."/>
            <person name="McGuire B."/>
            <person name="Gubler W.D."/>
            <person name="Walker M.A."/>
            <person name="Cantu D."/>
        </authorList>
    </citation>
    <scope>NUCLEOTIDE SEQUENCE [LARGE SCALE GENOMIC DNA]</scope>
    <source>
        <strain evidence="8">c</strain>
    </source>
</reference>
<feature type="region of interest" description="Disordered" evidence="5">
    <location>
        <begin position="706"/>
        <end position="729"/>
    </location>
</feature>
<feature type="region of interest" description="Disordered" evidence="5">
    <location>
        <begin position="590"/>
        <end position="618"/>
    </location>
</feature>
<evidence type="ECO:0000259" key="6">
    <source>
        <dbReference type="SMART" id="SM00249"/>
    </source>
</evidence>
<keyword evidence="2" id="KW-0863">Zinc-finger</keyword>
<dbReference type="PANTHER" id="PTHR14296">
    <property type="entry name" value="REMODELING AND SPACING FACTOR 1"/>
    <property type="match status" value="1"/>
</dbReference>
<dbReference type="Proteomes" id="UP000030854">
    <property type="component" value="Unassembled WGS sequence"/>
</dbReference>
<dbReference type="PROSITE" id="PS01359">
    <property type="entry name" value="ZF_PHD_1"/>
    <property type="match status" value="1"/>
</dbReference>
<evidence type="ECO:0000256" key="4">
    <source>
        <dbReference type="SAM" id="Coils"/>
    </source>
</evidence>
<dbReference type="Pfam" id="PF00628">
    <property type="entry name" value="PHD"/>
    <property type="match status" value="1"/>
</dbReference>
<dbReference type="GO" id="GO:0008270">
    <property type="term" value="F:zinc ion binding"/>
    <property type="evidence" value="ECO:0007669"/>
    <property type="project" value="UniProtKB-KW"/>
</dbReference>
<keyword evidence="1" id="KW-0479">Metal-binding</keyword>
<accession>A0A0B1PCH9</accession>
<gene>
    <name evidence="7" type="ORF">EV44_g1327</name>
</gene>
<dbReference type="AlphaFoldDB" id="A0A0B1PCH9"/>
<protein>
    <submittedName>
        <fullName evidence="7">Putative phd finger domain protein</fullName>
    </submittedName>
</protein>
<dbReference type="GO" id="GO:0006355">
    <property type="term" value="P:regulation of DNA-templated transcription"/>
    <property type="evidence" value="ECO:0007669"/>
    <property type="project" value="InterPro"/>
</dbReference>
<evidence type="ECO:0000256" key="2">
    <source>
        <dbReference type="ARBA" id="ARBA00022771"/>
    </source>
</evidence>
<feature type="region of interest" description="Disordered" evidence="5">
    <location>
        <begin position="799"/>
        <end position="818"/>
    </location>
</feature>
<evidence type="ECO:0000256" key="5">
    <source>
        <dbReference type="SAM" id="MobiDB-lite"/>
    </source>
</evidence>
<dbReference type="Gene3D" id="3.30.40.10">
    <property type="entry name" value="Zinc/RING finger domain, C3HC4 (zinc finger)"/>
    <property type="match status" value="1"/>
</dbReference>
<evidence type="ECO:0000313" key="7">
    <source>
        <dbReference type="EMBL" id="KHJ36382.1"/>
    </source>
</evidence>
<feature type="compositionally biased region" description="Basic and acidic residues" evidence="5">
    <location>
        <begin position="807"/>
        <end position="818"/>
    </location>
</feature>
<dbReference type="HOGENOM" id="CLU_015602_0_0_1"/>
<feature type="domain" description="Zinc finger PHD-type" evidence="6">
    <location>
        <begin position="431"/>
        <end position="481"/>
    </location>
</feature>
<feature type="compositionally biased region" description="Polar residues" evidence="5">
    <location>
        <begin position="706"/>
        <end position="724"/>
    </location>
</feature>
<dbReference type="InterPro" id="IPR019787">
    <property type="entry name" value="Znf_PHD-finger"/>
</dbReference>
<proteinExistence type="predicted"/>
<keyword evidence="4" id="KW-0175">Coiled coil</keyword>
<feature type="coiled-coil region" evidence="4">
    <location>
        <begin position="284"/>
        <end position="311"/>
    </location>
</feature>
<evidence type="ECO:0000256" key="1">
    <source>
        <dbReference type="ARBA" id="ARBA00022723"/>
    </source>
</evidence>
<dbReference type="InterPro" id="IPR013083">
    <property type="entry name" value="Znf_RING/FYVE/PHD"/>
</dbReference>
<comment type="caution">
    <text evidence="7">The sequence shown here is derived from an EMBL/GenBank/DDBJ whole genome shotgun (WGS) entry which is preliminary data.</text>
</comment>
<dbReference type="InterPro" id="IPR011011">
    <property type="entry name" value="Znf_FYVE_PHD"/>
</dbReference>
<organism evidence="7 8">
    <name type="scientific">Uncinula necator</name>
    <name type="common">Grape powdery mildew</name>
    <dbReference type="NCBI Taxonomy" id="52586"/>
    <lineage>
        <taxon>Eukaryota</taxon>
        <taxon>Fungi</taxon>
        <taxon>Dikarya</taxon>
        <taxon>Ascomycota</taxon>
        <taxon>Pezizomycotina</taxon>
        <taxon>Leotiomycetes</taxon>
        <taxon>Erysiphales</taxon>
        <taxon>Erysiphaceae</taxon>
        <taxon>Erysiphe</taxon>
    </lineage>
</organism>
<dbReference type="SUPFAM" id="SSF57903">
    <property type="entry name" value="FYVE/PHD zinc finger"/>
    <property type="match status" value="1"/>
</dbReference>
<dbReference type="PANTHER" id="PTHR14296:SF3">
    <property type="entry name" value="DIKAR, ISOFORM F"/>
    <property type="match status" value="1"/>
</dbReference>
<evidence type="ECO:0000256" key="3">
    <source>
        <dbReference type="ARBA" id="ARBA00022833"/>
    </source>
</evidence>